<accession>A0A1B7KZG8</accession>
<dbReference type="GO" id="GO:0046872">
    <property type="term" value="F:metal ion binding"/>
    <property type="evidence" value="ECO:0007669"/>
    <property type="project" value="TreeGrafter"/>
</dbReference>
<dbReference type="CDD" id="cd07756">
    <property type="entry name" value="CYTH-like_Pase_CHAD"/>
    <property type="match status" value="1"/>
</dbReference>
<dbReference type="InterPro" id="IPR023577">
    <property type="entry name" value="CYTH_domain"/>
</dbReference>
<evidence type="ECO:0000259" key="2">
    <source>
        <dbReference type="PROSITE" id="PS51708"/>
    </source>
</evidence>
<dbReference type="AlphaFoldDB" id="A0A1B7KZG8"/>
<dbReference type="SMART" id="SM01118">
    <property type="entry name" value="CYTH"/>
    <property type="match status" value="1"/>
</dbReference>
<dbReference type="Pfam" id="PF05235">
    <property type="entry name" value="CHAD"/>
    <property type="match status" value="1"/>
</dbReference>
<dbReference type="PROSITE" id="PS51708">
    <property type="entry name" value="CHAD"/>
    <property type="match status" value="1"/>
</dbReference>
<dbReference type="EMBL" id="LYRP01000047">
    <property type="protein sequence ID" value="OAT75474.1"/>
    <property type="molecule type" value="Genomic_DNA"/>
</dbReference>
<gene>
    <name evidence="3" type="ORF">A9B99_14245</name>
</gene>
<comment type="caution">
    <text evidence="3">The sequence shown here is derived from an EMBL/GenBank/DDBJ whole genome shotgun (WGS) entry which is preliminary data.</text>
</comment>
<dbReference type="Pfam" id="PF01928">
    <property type="entry name" value="CYTH"/>
    <property type="match status" value="1"/>
</dbReference>
<dbReference type="PANTHER" id="PTHR39569:SF1">
    <property type="entry name" value="INORGANIC TRIPHOSPHATASE"/>
    <property type="match status" value="1"/>
</dbReference>
<dbReference type="STRING" id="1691903.A9B99_14245"/>
<proteinExistence type="predicted"/>
<dbReference type="InterPro" id="IPR039013">
    <property type="entry name" value="YgiF"/>
</dbReference>
<dbReference type="RefSeq" id="WP_064600431.1">
    <property type="nucleotide sequence ID" value="NZ_LYRP01000047.1"/>
</dbReference>
<evidence type="ECO:0000313" key="3">
    <source>
        <dbReference type="EMBL" id="OAT75474.1"/>
    </source>
</evidence>
<sequence>MAQEIELKFIVQPQSGDALCAFLNTLPGQHSEPRKLSNIYYETQDNYLRRHDAGLRIRGVDGRYEMTIKTAGHVVGGLHQRPEYNVALDAPVLALDKFPAEIWPQGCDVAELEKALHPLFSTDFLREKWVVTHGDSEVEIAFDQGEVKAGEFSEVIHELELELIKGNTEDVLSLAGVLASRPGVRQGLLSKAARGYHLAKGNPERPHQALPIMQLPLKSSVEKGLETALDIALNHWLYHEELWVRGDQKAKNEIIESIGLIRATLVLFGGIIPRKASTHLRDMLTHTESDLALDVSAESVVWETRFTQTKLALTQWLVTRGWRPFLDEKALRSLDEGFKRFADINLSRHSAELKRTFTHVTGDSLRDQLPRLSREVHILRLLSGFYDQTQASHWLDNWQELCLAIRQGSRHEADHFRHEALAQAPFWLHSGQSGKH</sequence>
<name>A0A1B7KZG8_9ENTR</name>
<evidence type="ECO:0000259" key="1">
    <source>
        <dbReference type="PROSITE" id="PS51707"/>
    </source>
</evidence>
<reference evidence="4" key="1">
    <citation type="submission" date="2016-05" db="EMBL/GenBank/DDBJ databases">
        <authorList>
            <person name="Behera P."/>
            <person name="Vaishampayan P."/>
            <person name="Singh N."/>
            <person name="Raina V."/>
            <person name="Suar M."/>
            <person name="Pattnaik A."/>
            <person name="Rastogi G."/>
        </authorList>
    </citation>
    <scope>NUCLEOTIDE SEQUENCE [LARGE SCALE GENOMIC DNA]</scope>
    <source>
        <strain evidence="4">MP23</strain>
    </source>
</reference>
<organism evidence="3 4">
    <name type="scientific">Mangrovibacter phragmitis</name>
    <dbReference type="NCBI Taxonomy" id="1691903"/>
    <lineage>
        <taxon>Bacteria</taxon>
        <taxon>Pseudomonadati</taxon>
        <taxon>Pseudomonadota</taxon>
        <taxon>Gammaproteobacteria</taxon>
        <taxon>Enterobacterales</taxon>
        <taxon>Enterobacteriaceae</taxon>
        <taxon>Mangrovibacter</taxon>
    </lineage>
</organism>
<dbReference type="Proteomes" id="UP000078225">
    <property type="component" value="Unassembled WGS sequence"/>
</dbReference>
<dbReference type="InterPro" id="IPR033469">
    <property type="entry name" value="CYTH-like_dom_sf"/>
</dbReference>
<dbReference type="SUPFAM" id="SSF55154">
    <property type="entry name" value="CYTH-like phosphatases"/>
    <property type="match status" value="1"/>
</dbReference>
<dbReference type="FunFam" id="2.40.320.10:FF:000002">
    <property type="entry name" value="Adenylate cyclase"/>
    <property type="match status" value="1"/>
</dbReference>
<dbReference type="GO" id="GO:0050355">
    <property type="term" value="F:inorganic triphosphate phosphatase activity"/>
    <property type="evidence" value="ECO:0007669"/>
    <property type="project" value="InterPro"/>
</dbReference>
<dbReference type="OrthoDB" id="3034217at2"/>
<dbReference type="Gene3D" id="2.40.320.10">
    <property type="entry name" value="Hypothetical Protein Pfu-838710-001"/>
    <property type="match status" value="1"/>
</dbReference>
<feature type="domain" description="CHAD" evidence="2">
    <location>
        <begin position="218"/>
        <end position="433"/>
    </location>
</feature>
<dbReference type="PANTHER" id="PTHR39569">
    <property type="entry name" value="INORGANIC TRIPHOSPHATASE"/>
    <property type="match status" value="1"/>
</dbReference>
<dbReference type="PROSITE" id="PS51707">
    <property type="entry name" value="CYTH"/>
    <property type="match status" value="1"/>
</dbReference>
<feature type="domain" description="CYTH" evidence="1">
    <location>
        <begin position="2"/>
        <end position="202"/>
    </location>
</feature>
<keyword evidence="4" id="KW-1185">Reference proteome</keyword>
<dbReference type="InterPro" id="IPR007899">
    <property type="entry name" value="CHAD_dom"/>
</dbReference>
<evidence type="ECO:0000313" key="4">
    <source>
        <dbReference type="Proteomes" id="UP000078225"/>
    </source>
</evidence>
<protein>
    <submittedName>
        <fullName evidence="3">Adenylate cyclase</fullName>
    </submittedName>
</protein>